<dbReference type="OrthoDB" id="6305173at2"/>
<dbReference type="InterPro" id="IPR036844">
    <property type="entry name" value="Hint_dom_sf"/>
</dbReference>
<dbReference type="InterPro" id="IPR003587">
    <property type="entry name" value="Hint_dom_N"/>
</dbReference>
<keyword evidence="4" id="KW-1185">Reference proteome</keyword>
<dbReference type="Gene3D" id="2.170.16.10">
    <property type="entry name" value="Hedgehog/Intein (Hint) domain"/>
    <property type="match status" value="1"/>
</dbReference>
<dbReference type="Proteomes" id="UP000051086">
    <property type="component" value="Unassembled WGS sequence"/>
</dbReference>
<sequence length="337" mass="36338">MQDFAPSSVFTLPAYASSALRVSHGANLGDALSFAEELVLDDTYFLKGGARSARLAVVPGRSGAFTIAPATEMGMPGCQLHLDSCLTFMSPDGITTEALVLVEVDDAGDVLEVYALPLSPLRPKTELTLVGVDTENPQTKLAEVACVSFTAGTHITMASGEQRRIEDLQVGDRVLTRDDGPQELRWIGQSTVRALGEFAPVLIAAGTLHNANDLVVSPEHRLFVYQRTDELGAGRSEVLIKARDLINGSTVTQLDGGFVEYYQLLFDDHQIIYAEGIAAETLLADLRTSPALPPEVAERLRSGTLRHSDRSYLEFSLSKVETGEVDMTSVLRRASTG</sequence>
<name>A0A0P1F7W7_9RHOB</name>
<evidence type="ECO:0000313" key="3">
    <source>
        <dbReference type="EMBL" id="CUH72787.1"/>
    </source>
</evidence>
<evidence type="ECO:0000313" key="4">
    <source>
        <dbReference type="Proteomes" id="UP000051086"/>
    </source>
</evidence>
<dbReference type="SMART" id="SM00306">
    <property type="entry name" value="HintN"/>
    <property type="match status" value="1"/>
</dbReference>
<gene>
    <name evidence="2" type="ORF">TL5118_00716</name>
    <name evidence="3" type="ORF">TL5120_02584</name>
</gene>
<dbReference type="SUPFAM" id="SSF51294">
    <property type="entry name" value="Hedgehog/intein (Hint) domain"/>
    <property type="match status" value="1"/>
</dbReference>
<dbReference type="Pfam" id="PF13403">
    <property type="entry name" value="Hint_2"/>
    <property type="match status" value="1"/>
</dbReference>
<reference evidence="2 4" key="2">
    <citation type="submission" date="2015-09" db="EMBL/GenBank/DDBJ databases">
        <authorList>
            <person name="Rodrigo-Torres L."/>
            <person name="Arahal D.R."/>
        </authorList>
    </citation>
    <scope>NUCLEOTIDE SEQUENCE [LARGE SCALE GENOMIC DNA]</scope>
    <source>
        <strain evidence="2 4">CECT 5118</strain>
    </source>
</reference>
<feature type="domain" description="Hint" evidence="1">
    <location>
        <begin position="146"/>
        <end position="255"/>
    </location>
</feature>
<evidence type="ECO:0000313" key="5">
    <source>
        <dbReference type="Proteomes" id="UP000051887"/>
    </source>
</evidence>
<evidence type="ECO:0000313" key="2">
    <source>
        <dbReference type="EMBL" id="CUH64006.1"/>
    </source>
</evidence>
<reference evidence="3 5" key="1">
    <citation type="submission" date="2015-09" db="EMBL/GenBank/DDBJ databases">
        <authorList>
            <consortium name="Swine Surveillance"/>
        </authorList>
    </citation>
    <scope>NUCLEOTIDE SEQUENCE [LARGE SCALE GENOMIC DNA]</scope>
    <source>
        <strain evidence="3 5">5120</strain>
    </source>
</reference>
<organism evidence="3 5">
    <name type="scientific">Thalassovita autumnalis</name>
    <dbReference type="NCBI Taxonomy" id="2072972"/>
    <lineage>
        <taxon>Bacteria</taxon>
        <taxon>Pseudomonadati</taxon>
        <taxon>Pseudomonadota</taxon>
        <taxon>Alphaproteobacteria</taxon>
        <taxon>Rhodobacterales</taxon>
        <taxon>Roseobacteraceae</taxon>
        <taxon>Thalassovita</taxon>
    </lineage>
</organism>
<dbReference type="Proteomes" id="UP000051887">
    <property type="component" value="Unassembled WGS sequence"/>
</dbReference>
<dbReference type="CDD" id="cd00081">
    <property type="entry name" value="Hint"/>
    <property type="match status" value="1"/>
</dbReference>
<accession>A0A0P1F7W7</accession>
<evidence type="ECO:0000259" key="1">
    <source>
        <dbReference type="SMART" id="SM00306"/>
    </source>
</evidence>
<dbReference type="InterPro" id="IPR028992">
    <property type="entry name" value="Hedgehog/Intein_dom"/>
</dbReference>
<dbReference type="RefSeq" id="WP_058243961.1">
    <property type="nucleotide sequence ID" value="NZ_CYSB01000009.1"/>
</dbReference>
<proteinExistence type="predicted"/>
<dbReference type="AlphaFoldDB" id="A0A0P1F7W7"/>
<dbReference type="EMBL" id="CYSC01000034">
    <property type="protein sequence ID" value="CUH72787.1"/>
    <property type="molecule type" value="Genomic_DNA"/>
</dbReference>
<dbReference type="EMBL" id="CYSB01000009">
    <property type="protein sequence ID" value="CUH64006.1"/>
    <property type="molecule type" value="Genomic_DNA"/>
</dbReference>
<protein>
    <recommendedName>
        <fullName evidence="1">Hint domain-containing protein</fullName>
    </recommendedName>
</protein>